<protein>
    <submittedName>
        <fullName evidence="4">N-acetyltransferase</fullName>
    </submittedName>
</protein>
<dbReference type="AlphaFoldDB" id="A0A7W2ICU0"/>
<dbReference type="InterPro" id="IPR016181">
    <property type="entry name" value="Acyl_CoA_acyltransferase"/>
</dbReference>
<evidence type="ECO:0000259" key="3">
    <source>
        <dbReference type="PROSITE" id="PS51186"/>
    </source>
</evidence>
<dbReference type="RefSeq" id="WP_182164323.1">
    <property type="nucleotide sequence ID" value="NZ_JACEZT010000010.1"/>
</dbReference>
<sequence>MPEITLRAMQPEDWADVRRIYLEGIASGNSTFQTEAPTWEQWDANHLQACRLVAIQDNGIVGWAVLAAISARPVYRGVAEVSVYVAPSVHGQGVGSTLMHELVAASEQLGFWTLQAGIFPENVASLALHARVGFRQVGRREKMGQLHGAWRDVVLVERRVGSEMAA</sequence>
<evidence type="ECO:0000256" key="1">
    <source>
        <dbReference type="ARBA" id="ARBA00022679"/>
    </source>
</evidence>
<dbReference type="InterPro" id="IPR000182">
    <property type="entry name" value="GNAT_dom"/>
</dbReference>
<dbReference type="PROSITE" id="PS51186">
    <property type="entry name" value="GNAT"/>
    <property type="match status" value="1"/>
</dbReference>
<evidence type="ECO:0000313" key="4">
    <source>
        <dbReference type="EMBL" id="MBA5638608.1"/>
    </source>
</evidence>
<dbReference type="PANTHER" id="PTHR43072">
    <property type="entry name" value="N-ACETYLTRANSFERASE"/>
    <property type="match status" value="1"/>
</dbReference>
<dbReference type="SUPFAM" id="SSF55729">
    <property type="entry name" value="Acyl-CoA N-acyltransferases (Nat)"/>
    <property type="match status" value="1"/>
</dbReference>
<proteinExistence type="predicted"/>
<dbReference type="Proteomes" id="UP000534388">
    <property type="component" value="Unassembled WGS sequence"/>
</dbReference>
<reference evidence="4 5" key="1">
    <citation type="submission" date="2020-07" db="EMBL/GenBank/DDBJ databases">
        <title>Novel species isolated from subtropical streams in China.</title>
        <authorList>
            <person name="Lu H."/>
        </authorList>
    </citation>
    <scope>NUCLEOTIDE SEQUENCE [LARGE SCALE GENOMIC DNA]</scope>
    <source>
        <strain evidence="4 5">LX20W</strain>
    </source>
</reference>
<organism evidence="4 5">
    <name type="scientific">Rugamonas brunnea</name>
    <dbReference type="NCBI Taxonomy" id="2758569"/>
    <lineage>
        <taxon>Bacteria</taxon>
        <taxon>Pseudomonadati</taxon>
        <taxon>Pseudomonadota</taxon>
        <taxon>Betaproteobacteria</taxon>
        <taxon>Burkholderiales</taxon>
        <taxon>Oxalobacteraceae</taxon>
        <taxon>Telluria group</taxon>
        <taxon>Rugamonas</taxon>
    </lineage>
</organism>
<accession>A0A7W2ICU0</accession>
<dbReference type="Gene3D" id="3.40.630.30">
    <property type="match status" value="1"/>
</dbReference>
<keyword evidence="1 4" id="KW-0808">Transferase</keyword>
<dbReference type="CDD" id="cd04301">
    <property type="entry name" value="NAT_SF"/>
    <property type="match status" value="1"/>
</dbReference>
<keyword evidence="2" id="KW-0012">Acyltransferase</keyword>
<comment type="caution">
    <text evidence="4">The sequence shown here is derived from an EMBL/GenBank/DDBJ whole genome shotgun (WGS) entry which is preliminary data.</text>
</comment>
<evidence type="ECO:0000256" key="2">
    <source>
        <dbReference type="ARBA" id="ARBA00023315"/>
    </source>
</evidence>
<dbReference type="GO" id="GO:0016747">
    <property type="term" value="F:acyltransferase activity, transferring groups other than amino-acyl groups"/>
    <property type="evidence" value="ECO:0007669"/>
    <property type="project" value="InterPro"/>
</dbReference>
<dbReference type="PANTHER" id="PTHR43072:SF23">
    <property type="entry name" value="UPF0039 PROTEIN C11D3.02C"/>
    <property type="match status" value="1"/>
</dbReference>
<feature type="domain" description="N-acetyltransferase" evidence="3">
    <location>
        <begin position="4"/>
        <end position="157"/>
    </location>
</feature>
<gene>
    <name evidence="4" type="ORF">H3H37_16225</name>
</gene>
<dbReference type="Pfam" id="PF00583">
    <property type="entry name" value="Acetyltransf_1"/>
    <property type="match status" value="1"/>
</dbReference>
<evidence type="ECO:0000313" key="5">
    <source>
        <dbReference type="Proteomes" id="UP000534388"/>
    </source>
</evidence>
<name>A0A7W2ICU0_9BURK</name>
<dbReference type="EMBL" id="JACEZT010000010">
    <property type="protein sequence ID" value="MBA5638608.1"/>
    <property type="molecule type" value="Genomic_DNA"/>
</dbReference>
<keyword evidence="5" id="KW-1185">Reference proteome</keyword>